<reference evidence="1" key="1">
    <citation type="submission" date="2021-03" db="EMBL/GenBank/DDBJ databases">
        <title>Draft genome sequence of rust myrtle Austropuccinia psidii MF-1, a brazilian biotype.</title>
        <authorList>
            <person name="Quecine M.C."/>
            <person name="Pachon D.M.R."/>
            <person name="Bonatelli M.L."/>
            <person name="Correr F.H."/>
            <person name="Franceschini L.M."/>
            <person name="Leite T.F."/>
            <person name="Margarido G.R.A."/>
            <person name="Almeida C.A."/>
            <person name="Ferrarezi J.A."/>
            <person name="Labate C.A."/>
        </authorList>
    </citation>
    <scope>NUCLEOTIDE SEQUENCE</scope>
    <source>
        <strain evidence="1">MF-1</strain>
    </source>
</reference>
<gene>
    <name evidence="1" type="ORF">O181_012227</name>
</gene>
<name>A0A9Q3GMT8_9BASI</name>
<evidence type="ECO:0000313" key="2">
    <source>
        <dbReference type="Proteomes" id="UP000765509"/>
    </source>
</evidence>
<proteinExistence type="predicted"/>
<organism evidence="1 2">
    <name type="scientific">Austropuccinia psidii MF-1</name>
    <dbReference type="NCBI Taxonomy" id="1389203"/>
    <lineage>
        <taxon>Eukaryota</taxon>
        <taxon>Fungi</taxon>
        <taxon>Dikarya</taxon>
        <taxon>Basidiomycota</taxon>
        <taxon>Pucciniomycotina</taxon>
        <taxon>Pucciniomycetes</taxon>
        <taxon>Pucciniales</taxon>
        <taxon>Sphaerophragmiaceae</taxon>
        <taxon>Austropuccinia</taxon>
    </lineage>
</organism>
<evidence type="ECO:0000313" key="1">
    <source>
        <dbReference type="EMBL" id="MBW0472512.1"/>
    </source>
</evidence>
<sequence length="117" mass="12780">MSPIQHSPCARKTRSQARNQTVLTQTLKVPLDGTPTVSQLKAQLEIGAIMTLLKCPGEENSVKEEESDGAEAFPTLVGASQGTRGPTLAPTYHPFFHHYEPSLLAIMQKNYPNYGQS</sequence>
<keyword evidence="2" id="KW-1185">Reference proteome</keyword>
<comment type="caution">
    <text evidence="1">The sequence shown here is derived from an EMBL/GenBank/DDBJ whole genome shotgun (WGS) entry which is preliminary data.</text>
</comment>
<dbReference type="EMBL" id="AVOT02003111">
    <property type="protein sequence ID" value="MBW0472512.1"/>
    <property type="molecule type" value="Genomic_DNA"/>
</dbReference>
<dbReference type="Proteomes" id="UP000765509">
    <property type="component" value="Unassembled WGS sequence"/>
</dbReference>
<dbReference type="AlphaFoldDB" id="A0A9Q3GMT8"/>
<protein>
    <submittedName>
        <fullName evidence="1">Uncharacterized protein</fullName>
    </submittedName>
</protein>
<accession>A0A9Q3GMT8</accession>